<organism evidence="1 2">
    <name type="scientific">Serendipita vermifera MAFF 305830</name>
    <dbReference type="NCBI Taxonomy" id="933852"/>
    <lineage>
        <taxon>Eukaryota</taxon>
        <taxon>Fungi</taxon>
        <taxon>Dikarya</taxon>
        <taxon>Basidiomycota</taxon>
        <taxon>Agaricomycotina</taxon>
        <taxon>Agaricomycetes</taxon>
        <taxon>Sebacinales</taxon>
        <taxon>Serendipitaceae</taxon>
        <taxon>Serendipita</taxon>
    </lineage>
</organism>
<dbReference type="Proteomes" id="UP000054097">
    <property type="component" value="Unassembled WGS sequence"/>
</dbReference>
<reference evidence="2" key="2">
    <citation type="submission" date="2015-01" db="EMBL/GenBank/DDBJ databases">
        <title>Evolutionary Origins and Diversification of the Mycorrhizal Mutualists.</title>
        <authorList>
            <consortium name="DOE Joint Genome Institute"/>
            <consortium name="Mycorrhizal Genomics Consortium"/>
            <person name="Kohler A."/>
            <person name="Kuo A."/>
            <person name="Nagy L.G."/>
            <person name="Floudas D."/>
            <person name="Copeland A."/>
            <person name="Barry K.W."/>
            <person name="Cichocki N."/>
            <person name="Veneault-Fourrey C."/>
            <person name="LaButti K."/>
            <person name="Lindquist E.A."/>
            <person name="Lipzen A."/>
            <person name="Lundell T."/>
            <person name="Morin E."/>
            <person name="Murat C."/>
            <person name="Riley R."/>
            <person name="Ohm R."/>
            <person name="Sun H."/>
            <person name="Tunlid A."/>
            <person name="Henrissat B."/>
            <person name="Grigoriev I.V."/>
            <person name="Hibbett D.S."/>
            <person name="Martin F."/>
        </authorList>
    </citation>
    <scope>NUCLEOTIDE SEQUENCE [LARGE SCALE GENOMIC DNA]</scope>
    <source>
        <strain evidence="2">MAFF 305830</strain>
    </source>
</reference>
<dbReference type="AlphaFoldDB" id="A0A0C3AM76"/>
<name>A0A0C3AM76_SERVB</name>
<accession>A0A0C3AM76</accession>
<protein>
    <submittedName>
        <fullName evidence="1">Uncharacterized protein</fullName>
    </submittedName>
</protein>
<gene>
    <name evidence="1" type="ORF">M408DRAFT_111264</name>
</gene>
<keyword evidence="2" id="KW-1185">Reference proteome</keyword>
<evidence type="ECO:0000313" key="1">
    <source>
        <dbReference type="EMBL" id="KIM21099.1"/>
    </source>
</evidence>
<evidence type="ECO:0000313" key="2">
    <source>
        <dbReference type="Proteomes" id="UP000054097"/>
    </source>
</evidence>
<reference evidence="1 2" key="1">
    <citation type="submission" date="2014-04" db="EMBL/GenBank/DDBJ databases">
        <authorList>
            <consortium name="DOE Joint Genome Institute"/>
            <person name="Kuo A."/>
            <person name="Zuccaro A."/>
            <person name="Kohler A."/>
            <person name="Nagy L.G."/>
            <person name="Floudas D."/>
            <person name="Copeland A."/>
            <person name="Barry K.W."/>
            <person name="Cichocki N."/>
            <person name="Veneault-Fourrey C."/>
            <person name="LaButti K."/>
            <person name="Lindquist E.A."/>
            <person name="Lipzen A."/>
            <person name="Lundell T."/>
            <person name="Morin E."/>
            <person name="Murat C."/>
            <person name="Sun H."/>
            <person name="Tunlid A."/>
            <person name="Henrissat B."/>
            <person name="Grigoriev I.V."/>
            <person name="Hibbett D.S."/>
            <person name="Martin F."/>
            <person name="Nordberg H.P."/>
            <person name="Cantor M.N."/>
            <person name="Hua S.X."/>
        </authorList>
    </citation>
    <scope>NUCLEOTIDE SEQUENCE [LARGE SCALE GENOMIC DNA]</scope>
    <source>
        <strain evidence="1 2">MAFF 305830</strain>
    </source>
</reference>
<proteinExistence type="predicted"/>
<dbReference type="EMBL" id="KN824393">
    <property type="protein sequence ID" value="KIM21099.1"/>
    <property type="molecule type" value="Genomic_DNA"/>
</dbReference>
<sequence length="223" mass="25064">MMKLRQLFRSKWASLISRLAKKREKKRVITIPKSVKKVYSAFYDQRKNVLEGLPEGWGTWRRPIVVVESFSPVSPSYVRRMAEPLSAITEDISIGTLSIYSLYAGSPSSEKSPLLSALVQASAVGEALEYYTDHKQDLSGVPSAKKSLSASTDTGSFLTAQMGESSESEEDLEETEDCQFLTVSPLWRQSLYITTRIKLMPTDLLPRRSSRILSQDMTHSNVF</sequence>
<dbReference type="HOGENOM" id="CLU_1240780_0_0_1"/>